<dbReference type="OrthoDB" id="423498at2759"/>
<dbReference type="Proteomes" id="UP000250140">
    <property type="component" value="Unassembled WGS sequence"/>
</dbReference>
<feature type="signal peptide" evidence="1">
    <location>
        <begin position="1"/>
        <end position="15"/>
    </location>
</feature>
<dbReference type="InterPro" id="IPR052988">
    <property type="entry name" value="Oryzine_lactonohydrolase"/>
</dbReference>
<sequence length="394" mass="43348">MVLTTLTFLLLGASAIVGSTNITISISSTLSYLLPSDFQGNINQNFIDTNTSDSSVSRLFSEAQKAPFIAYDPEFLDIIGPNASLALAAERKQPFASEAGVWVPDRNEVWFTSPTVNNTGYLYVLNLQTFNVYTANTSIPILNPNGGYYFNEKVYITGQGSPTQPPCLYSIDPSTGETFIVVNSYFGVRLNGPNDVTWVKRGNSSYMFFTDDPLAQVYSGGEPAQLPDAVWRYDPQDQSLVPVINRGDILVPNGIRVSRDQTKLYITDTPQIGQPGLDAAIGSWSSTAIYVYDIDEDLFPVNKRLFGLTRRGISDGIHIDDFGRVWTGESEGVVVRNKKGKVIGIFNSEVTLENPSPPLENFALAGDTLVMLDLQKIWTVKLAQTVVAPSRYYI</sequence>
<dbReference type="PANTHER" id="PTHR47064:SF2">
    <property type="entry name" value="SMP-30_GLUCONOLACTONASE_LRE-LIKE REGION DOMAIN-CONTAINING PROTEIN-RELATED"/>
    <property type="match status" value="1"/>
</dbReference>
<dbReference type="Gene3D" id="2.120.10.30">
    <property type="entry name" value="TolB, C-terminal domain"/>
    <property type="match status" value="1"/>
</dbReference>
<dbReference type="AlphaFoldDB" id="A0A8E2JQW2"/>
<keyword evidence="1" id="KW-0732">Signal</keyword>
<dbReference type="Pfam" id="PF08450">
    <property type="entry name" value="SGL"/>
    <property type="match status" value="1"/>
</dbReference>
<evidence type="ECO:0000259" key="2">
    <source>
        <dbReference type="Pfam" id="PF08450"/>
    </source>
</evidence>
<dbReference type="InterPro" id="IPR011042">
    <property type="entry name" value="6-blade_b-propeller_TolB-like"/>
</dbReference>
<gene>
    <name evidence="3" type="ORF">AOQ84DRAFT_355648</name>
</gene>
<feature type="chain" id="PRO_5034063640" evidence="1">
    <location>
        <begin position="16"/>
        <end position="394"/>
    </location>
</feature>
<dbReference type="PANTHER" id="PTHR47064">
    <property type="entry name" value="PUTATIVE (AFU_ORTHOLOGUE AFUA_1G08990)-RELATED"/>
    <property type="match status" value="1"/>
</dbReference>
<accession>A0A8E2JQW2</accession>
<organism evidence="3 4">
    <name type="scientific">Glonium stellatum</name>
    <dbReference type="NCBI Taxonomy" id="574774"/>
    <lineage>
        <taxon>Eukaryota</taxon>
        <taxon>Fungi</taxon>
        <taxon>Dikarya</taxon>
        <taxon>Ascomycota</taxon>
        <taxon>Pezizomycotina</taxon>
        <taxon>Dothideomycetes</taxon>
        <taxon>Pleosporomycetidae</taxon>
        <taxon>Gloniales</taxon>
        <taxon>Gloniaceae</taxon>
        <taxon>Glonium</taxon>
    </lineage>
</organism>
<dbReference type="EMBL" id="KV750131">
    <property type="protein sequence ID" value="OCL06107.1"/>
    <property type="molecule type" value="Genomic_DNA"/>
</dbReference>
<protein>
    <submittedName>
        <fullName evidence="3">Calcium-dependent phosphotriesterase</fullName>
    </submittedName>
</protein>
<reference evidence="3 4" key="1">
    <citation type="journal article" date="2016" name="Nat. Commun.">
        <title>Ectomycorrhizal ecology is imprinted in the genome of the dominant symbiotic fungus Cenococcum geophilum.</title>
        <authorList>
            <consortium name="DOE Joint Genome Institute"/>
            <person name="Peter M."/>
            <person name="Kohler A."/>
            <person name="Ohm R.A."/>
            <person name="Kuo A."/>
            <person name="Krutzmann J."/>
            <person name="Morin E."/>
            <person name="Arend M."/>
            <person name="Barry K.W."/>
            <person name="Binder M."/>
            <person name="Choi C."/>
            <person name="Clum A."/>
            <person name="Copeland A."/>
            <person name="Grisel N."/>
            <person name="Haridas S."/>
            <person name="Kipfer T."/>
            <person name="LaButti K."/>
            <person name="Lindquist E."/>
            <person name="Lipzen A."/>
            <person name="Maire R."/>
            <person name="Meier B."/>
            <person name="Mihaltcheva S."/>
            <person name="Molinier V."/>
            <person name="Murat C."/>
            <person name="Poggeler S."/>
            <person name="Quandt C.A."/>
            <person name="Sperisen C."/>
            <person name="Tritt A."/>
            <person name="Tisserant E."/>
            <person name="Crous P.W."/>
            <person name="Henrissat B."/>
            <person name="Nehls U."/>
            <person name="Egli S."/>
            <person name="Spatafora J.W."/>
            <person name="Grigoriev I.V."/>
            <person name="Martin F.M."/>
        </authorList>
    </citation>
    <scope>NUCLEOTIDE SEQUENCE [LARGE SCALE GENOMIC DNA]</scope>
    <source>
        <strain evidence="3 4">CBS 207.34</strain>
    </source>
</reference>
<feature type="domain" description="SMP-30/Gluconolactonase/LRE-like region" evidence="2">
    <location>
        <begin position="169"/>
        <end position="346"/>
    </location>
</feature>
<proteinExistence type="predicted"/>
<dbReference type="SUPFAM" id="SSF63829">
    <property type="entry name" value="Calcium-dependent phosphotriesterase"/>
    <property type="match status" value="1"/>
</dbReference>
<evidence type="ECO:0000256" key="1">
    <source>
        <dbReference type="SAM" id="SignalP"/>
    </source>
</evidence>
<keyword evidence="4" id="KW-1185">Reference proteome</keyword>
<name>A0A8E2JQW2_9PEZI</name>
<dbReference type="InterPro" id="IPR013658">
    <property type="entry name" value="SGL"/>
</dbReference>
<evidence type="ECO:0000313" key="4">
    <source>
        <dbReference type="Proteomes" id="UP000250140"/>
    </source>
</evidence>
<evidence type="ECO:0000313" key="3">
    <source>
        <dbReference type="EMBL" id="OCL06107.1"/>
    </source>
</evidence>